<dbReference type="Gene3D" id="2.130.10.10">
    <property type="entry name" value="YVTN repeat-like/Quinoprotein amine dehydrogenase"/>
    <property type="match status" value="2"/>
</dbReference>
<dbReference type="InterPro" id="IPR015943">
    <property type="entry name" value="WD40/YVTN_repeat-like_dom_sf"/>
</dbReference>
<organism evidence="1 2">
    <name type="scientific">Phenylobacterium glaciei</name>
    <dbReference type="NCBI Taxonomy" id="2803784"/>
    <lineage>
        <taxon>Bacteria</taxon>
        <taxon>Pseudomonadati</taxon>
        <taxon>Pseudomonadota</taxon>
        <taxon>Alphaproteobacteria</taxon>
        <taxon>Caulobacterales</taxon>
        <taxon>Caulobacteraceae</taxon>
        <taxon>Phenylobacterium</taxon>
    </lineage>
</organism>
<dbReference type="RefSeq" id="WP_215343339.1">
    <property type="nucleotide sequence ID" value="NZ_JAGSGD010000003.1"/>
</dbReference>
<sequence>MNTSYDAYVTAALFDRHGKAAFALGDGTVRFEGGETAAAHKGVALSACLHPSGEGILTGGDDGAVVWSKGSEVTEIARIPGRWIESVAASAESKLIAFAAGKELHVRDSGDPAFNRVFVHEKSVADVAFDPKGRRIATATYNGAWLWYARIAEQKPTVLKWAGSHVALAWSADGKFLMSSMQENQLHGWRVADEKNLKMGGYPAKVKSLAFLYKGQMLATSGANGVVIWPFTGSAGPLGKQAAEVGFDERAMVNRVAGTPVGNRVAAGLDDGRVWVCDLTNQAIDMLKAEKGPPISALAMTPDGKRVAWGDEEGGAGVFDVA</sequence>
<evidence type="ECO:0000313" key="1">
    <source>
        <dbReference type="EMBL" id="MBR7621824.1"/>
    </source>
</evidence>
<dbReference type="InterPro" id="IPR001680">
    <property type="entry name" value="WD40_rpt"/>
</dbReference>
<protein>
    <submittedName>
        <fullName evidence="1">WD40 repeat domain-containing protein</fullName>
    </submittedName>
</protein>
<dbReference type="PANTHER" id="PTHR19879">
    <property type="entry name" value="TRANSCRIPTION INITIATION FACTOR TFIID"/>
    <property type="match status" value="1"/>
</dbReference>
<dbReference type="AlphaFoldDB" id="A0A941D5Q1"/>
<comment type="caution">
    <text evidence="1">The sequence shown here is derived from an EMBL/GenBank/DDBJ whole genome shotgun (WGS) entry which is preliminary data.</text>
</comment>
<dbReference type="Pfam" id="PF00400">
    <property type="entry name" value="WD40"/>
    <property type="match status" value="1"/>
</dbReference>
<dbReference type="SMART" id="SM00320">
    <property type="entry name" value="WD40"/>
    <property type="match status" value="6"/>
</dbReference>
<dbReference type="EMBL" id="JAGSGD010000003">
    <property type="protein sequence ID" value="MBR7621824.1"/>
    <property type="molecule type" value="Genomic_DNA"/>
</dbReference>
<reference evidence="1" key="1">
    <citation type="submission" date="2021-04" db="EMBL/GenBank/DDBJ databases">
        <title>Draft genome assembly of strain Phenylobacterium sp. 20VBR1 using MiniION and Illumina platforms.</title>
        <authorList>
            <person name="Thomas F.A."/>
            <person name="Krishnan K.P."/>
            <person name="Sinha R.K."/>
        </authorList>
    </citation>
    <scope>NUCLEOTIDE SEQUENCE</scope>
    <source>
        <strain evidence="1">20VBR1</strain>
    </source>
</reference>
<proteinExistence type="predicted"/>
<dbReference type="PANTHER" id="PTHR19879:SF1">
    <property type="entry name" value="CANNONBALL-RELATED"/>
    <property type="match status" value="1"/>
</dbReference>
<keyword evidence="2" id="KW-1185">Reference proteome</keyword>
<name>A0A941D5Q1_9CAUL</name>
<dbReference type="SUPFAM" id="SSF82171">
    <property type="entry name" value="DPP6 N-terminal domain-like"/>
    <property type="match status" value="1"/>
</dbReference>
<evidence type="ECO:0000313" key="2">
    <source>
        <dbReference type="Proteomes" id="UP000622580"/>
    </source>
</evidence>
<accession>A0A941D5Q1</accession>
<dbReference type="GO" id="GO:0006367">
    <property type="term" value="P:transcription initiation at RNA polymerase II promoter"/>
    <property type="evidence" value="ECO:0007669"/>
    <property type="project" value="TreeGrafter"/>
</dbReference>
<dbReference type="Proteomes" id="UP000622580">
    <property type="component" value="Unassembled WGS sequence"/>
</dbReference>
<gene>
    <name evidence="1" type="ORF">JKL49_20705</name>
</gene>